<feature type="region of interest" description="Disordered" evidence="1">
    <location>
        <begin position="285"/>
        <end position="325"/>
    </location>
</feature>
<accession>A0A087UWD3</accession>
<dbReference type="OrthoDB" id="6432103at2759"/>
<feature type="compositionally biased region" description="Polar residues" evidence="1">
    <location>
        <begin position="15"/>
        <end position="24"/>
    </location>
</feature>
<protein>
    <submittedName>
        <fullName evidence="2">Uncharacterized protein</fullName>
    </submittedName>
</protein>
<sequence length="325" mass="36791">MKPKMQKIEQPITEYRTSTTTSPALHTPSLPNEDFVLVTQFPEQRSGDGLITNSNRESKLYTAKGSQIANSTSRSVTKALEKSMEPTPLPRHPVQNVRLLHHELPRQRGAINLYNQQHPFMDPFFDTPRMISQGPPNVYHESLGRFHQTPNGYHQPANGYSLIPTPLHLPFSQFYPSNEPQSEEYIFEPYPTSGGFAMPPFHHSPHLRSLRRSILDSYEDSTTNHPTTEFSIPKFEIPSIDFNDKGCKTVYKEVKSLPEDGAKKRSSKETAKAFIMSRECYFPEGVPTTKIPDERNKGSQATTATAQEISKKIDELSSNIETNSK</sequence>
<evidence type="ECO:0000313" key="3">
    <source>
        <dbReference type="Proteomes" id="UP000054359"/>
    </source>
</evidence>
<reference evidence="2 3" key="1">
    <citation type="submission" date="2013-11" db="EMBL/GenBank/DDBJ databases">
        <title>Genome sequencing of Stegodyphus mimosarum.</title>
        <authorList>
            <person name="Bechsgaard J."/>
        </authorList>
    </citation>
    <scope>NUCLEOTIDE SEQUENCE [LARGE SCALE GENOMIC DNA]</scope>
</reference>
<gene>
    <name evidence="2" type="ORF">X975_20602</name>
</gene>
<organism evidence="2 3">
    <name type="scientific">Stegodyphus mimosarum</name>
    <name type="common">African social velvet spider</name>
    <dbReference type="NCBI Taxonomy" id="407821"/>
    <lineage>
        <taxon>Eukaryota</taxon>
        <taxon>Metazoa</taxon>
        <taxon>Ecdysozoa</taxon>
        <taxon>Arthropoda</taxon>
        <taxon>Chelicerata</taxon>
        <taxon>Arachnida</taxon>
        <taxon>Araneae</taxon>
        <taxon>Araneomorphae</taxon>
        <taxon>Entelegynae</taxon>
        <taxon>Eresoidea</taxon>
        <taxon>Eresidae</taxon>
        <taxon>Stegodyphus</taxon>
    </lineage>
</organism>
<keyword evidence="3" id="KW-1185">Reference proteome</keyword>
<dbReference type="EMBL" id="KK121991">
    <property type="protein sequence ID" value="KFM81672.1"/>
    <property type="molecule type" value="Genomic_DNA"/>
</dbReference>
<feature type="region of interest" description="Disordered" evidence="1">
    <location>
        <begin position="1"/>
        <end position="30"/>
    </location>
</feature>
<feature type="compositionally biased region" description="Polar residues" evidence="1">
    <location>
        <begin position="298"/>
        <end position="308"/>
    </location>
</feature>
<dbReference type="AlphaFoldDB" id="A0A087UWD3"/>
<evidence type="ECO:0000256" key="1">
    <source>
        <dbReference type="SAM" id="MobiDB-lite"/>
    </source>
</evidence>
<dbReference type="Proteomes" id="UP000054359">
    <property type="component" value="Unassembled WGS sequence"/>
</dbReference>
<feature type="non-terminal residue" evidence="2">
    <location>
        <position position="325"/>
    </location>
</feature>
<evidence type="ECO:0000313" key="2">
    <source>
        <dbReference type="EMBL" id="KFM81672.1"/>
    </source>
</evidence>
<name>A0A087UWD3_STEMI</name>
<feature type="compositionally biased region" description="Polar residues" evidence="1">
    <location>
        <begin position="316"/>
        <end position="325"/>
    </location>
</feature>
<proteinExistence type="predicted"/>